<dbReference type="FunFam" id="3.30.1360.60:FF:000001">
    <property type="entry name" value="PTS system glucose-specific IIBC component PtsG"/>
    <property type="match status" value="1"/>
</dbReference>
<evidence type="ECO:0000256" key="5">
    <source>
        <dbReference type="ARBA" id="ARBA00022679"/>
    </source>
</evidence>
<dbReference type="OrthoDB" id="9769191at2"/>
<dbReference type="InterPro" id="IPR050558">
    <property type="entry name" value="PTS_Sugar-Specific_Components"/>
</dbReference>
<name>A0A2N0Z5C3_9BACI</name>
<protein>
    <submittedName>
        <fullName evidence="16">PTS beta-glucoside transporter subunit EIIBCA</fullName>
    </submittedName>
</protein>
<evidence type="ECO:0000259" key="15">
    <source>
        <dbReference type="PROSITE" id="PS51103"/>
    </source>
</evidence>
<dbReference type="GO" id="GO:0009401">
    <property type="term" value="P:phosphoenolpyruvate-dependent sugar phosphotransferase system"/>
    <property type="evidence" value="ECO:0007669"/>
    <property type="project" value="UniProtKB-KW"/>
</dbReference>
<dbReference type="AlphaFoldDB" id="A0A2N0Z5C3"/>
<feature type="transmembrane region" description="Helical" evidence="12">
    <location>
        <begin position="237"/>
        <end position="261"/>
    </location>
</feature>
<feature type="domain" description="PTS EIIA type-1" evidence="13">
    <location>
        <begin position="486"/>
        <end position="590"/>
    </location>
</feature>
<reference evidence="16 17" key="1">
    <citation type="journal article" date="2003" name="Int. J. Syst. Evol. Microbiol.">
        <title>Bacillus nealsonii sp. nov., isolated from a spacecraft-assembly facility, whose spores are gamma-radiation resistant.</title>
        <authorList>
            <person name="Venkateswaran K."/>
            <person name="Kempf M."/>
            <person name="Chen F."/>
            <person name="Satomi M."/>
            <person name="Nicholson W."/>
            <person name="Kern R."/>
        </authorList>
    </citation>
    <scope>NUCLEOTIDE SEQUENCE [LARGE SCALE GENOMIC DNA]</scope>
    <source>
        <strain evidence="16 17">FO-92</strain>
    </source>
</reference>
<dbReference type="NCBIfam" id="TIGR01995">
    <property type="entry name" value="PTS-II-ABC-beta"/>
    <property type="match status" value="1"/>
</dbReference>
<dbReference type="PANTHER" id="PTHR30175">
    <property type="entry name" value="PHOSPHOTRANSFERASE SYSTEM TRANSPORT PROTEIN"/>
    <property type="match status" value="1"/>
</dbReference>
<evidence type="ECO:0000256" key="11">
    <source>
        <dbReference type="PROSITE-ProRule" id="PRU00421"/>
    </source>
</evidence>
<keyword evidence="17" id="KW-1185">Reference proteome</keyword>
<dbReference type="CDD" id="cd00212">
    <property type="entry name" value="PTS_IIB_glc"/>
    <property type="match status" value="1"/>
</dbReference>
<keyword evidence="9 12" id="KW-1133">Transmembrane helix</keyword>
<dbReference type="PROSITE" id="PS51103">
    <property type="entry name" value="PTS_EIIC_TYPE_1"/>
    <property type="match status" value="1"/>
</dbReference>
<dbReference type="PANTHER" id="PTHR30175:SF1">
    <property type="entry name" value="PTS SYSTEM ARBUTIN-, CELLOBIOSE-, AND SALICIN-SPECIFIC EIIBC COMPONENT-RELATED"/>
    <property type="match status" value="1"/>
</dbReference>
<sequence length="616" mass="64752">MSYNSLAKEIVELVGGEQNISSLVHCATRLRFKLKDSKKANKQALQNLNGVISVVESGGQFQVVVGSHVPEVYKEITKIANVGAAANSSDEPKGSIGAQIFEVISRSFAPLLGAMAGAGMLKALLTILTMTGLLSAESGTYFILSAAGNAVFFFLPIFLGITLATKLGANPYVGGTIGAALLEPNFTGLLAAGKSTDFIGIPVILMDYSSSVFPVFIAVSIYALLDKFLKKIIHKDLQMFLVPMLSLAIIVPLTVIAFGPFGVNVGNAIGAGIDFLSTKSGILTGAIVGAGWTFLTLFGIHWGLVPILLEQLAHGGSPLFAMLAAAPLAQAGLALGVFLRTKDKSLKTLSGSTLVPGLLSGVTEPILYGLMLRYKKTIAYVVIAAAVGGAINGMLGTKAMVYAFPSLLSIPAFAPMGIHIIAIGIAFAGAALMTLLFGYEDKKKGEVKENKEVEEKKVEAGQPLVKQEAIVSPLTGVIKPLSKVDDPVFASEAMGKGIAIEPTVGKAISPVNGIVSTVFPTGHAIGITSDEGAEVLIHIGINTVQLDGKYYSPVVKQGDQVKQGDLLVNFDIEKIKEAGYLVTTPVIITNTNRYVDIIETNKETVHEKENLLTLVI</sequence>
<evidence type="ECO:0000313" key="17">
    <source>
        <dbReference type="Proteomes" id="UP000233375"/>
    </source>
</evidence>
<dbReference type="NCBIfam" id="TIGR00830">
    <property type="entry name" value="PTBA"/>
    <property type="match status" value="1"/>
</dbReference>
<evidence type="ECO:0000256" key="9">
    <source>
        <dbReference type="ARBA" id="ARBA00022989"/>
    </source>
</evidence>
<dbReference type="PROSITE" id="PS01035">
    <property type="entry name" value="PTS_EIIB_TYPE_1_CYS"/>
    <property type="match status" value="1"/>
</dbReference>
<feature type="transmembrane region" description="Helical" evidence="12">
    <location>
        <begin position="378"/>
        <end position="404"/>
    </location>
</feature>
<organism evidence="16 17">
    <name type="scientific">Niallia nealsonii</name>
    <dbReference type="NCBI Taxonomy" id="115979"/>
    <lineage>
        <taxon>Bacteria</taxon>
        <taxon>Bacillati</taxon>
        <taxon>Bacillota</taxon>
        <taxon>Bacilli</taxon>
        <taxon>Bacillales</taxon>
        <taxon>Bacillaceae</taxon>
        <taxon>Niallia</taxon>
    </lineage>
</organism>
<proteinExistence type="predicted"/>
<evidence type="ECO:0000259" key="13">
    <source>
        <dbReference type="PROSITE" id="PS51093"/>
    </source>
</evidence>
<dbReference type="RefSeq" id="WP_101176122.1">
    <property type="nucleotide sequence ID" value="NZ_PISE01000011.1"/>
</dbReference>
<feature type="transmembrane region" description="Helical" evidence="12">
    <location>
        <begin position="172"/>
        <end position="192"/>
    </location>
</feature>
<evidence type="ECO:0000256" key="1">
    <source>
        <dbReference type="ARBA" id="ARBA00004651"/>
    </source>
</evidence>
<comment type="subcellular location">
    <subcellularLocation>
        <location evidence="1">Cell membrane</location>
        <topology evidence="1">Multi-pass membrane protein</topology>
    </subcellularLocation>
</comment>
<evidence type="ECO:0000256" key="7">
    <source>
        <dbReference type="ARBA" id="ARBA00022692"/>
    </source>
</evidence>
<dbReference type="Proteomes" id="UP000233375">
    <property type="component" value="Unassembled WGS sequence"/>
</dbReference>
<evidence type="ECO:0000256" key="3">
    <source>
        <dbReference type="ARBA" id="ARBA00022475"/>
    </source>
</evidence>
<feature type="transmembrane region" description="Helical" evidence="12">
    <location>
        <begin position="111"/>
        <end position="135"/>
    </location>
</feature>
<feature type="transmembrane region" description="Helical" evidence="12">
    <location>
        <begin position="416"/>
        <end position="439"/>
    </location>
</feature>
<dbReference type="FunFam" id="2.70.70.10:FF:000001">
    <property type="entry name" value="PTS system glucose-specific IIA component"/>
    <property type="match status" value="1"/>
</dbReference>
<dbReference type="InterPro" id="IPR001127">
    <property type="entry name" value="PTS_EIIA_1_perm"/>
</dbReference>
<keyword evidence="2" id="KW-0813">Transport</keyword>
<keyword evidence="8" id="KW-0418">Kinase</keyword>
<evidence type="ECO:0000256" key="2">
    <source>
        <dbReference type="ARBA" id="ARBA00022448"/>
    </source>
</evidence>
<comment type="caution">
    <text evidence="16">The sequence shown here is derived from an EMBL/GenBank/DDBJ whole genome shotgun (WGS) entry which is preliminary data.</text>
</comment>
<keyword evidence="4" id="KW-0762">Sugar transport</keyword>
<dbReference type="SUPFAM" id="SSF55604">
    <property type="entry name" value="Glucose permease domain IIB"/>
    <property type="match status" value="1"/>
</dbReference>
<dbReference type="GO" id="GO:0005886">
    <property type="term" value="C:plasma membrane"/>
    <property type="evidence" value="ECO:0007669"/>
    <property type="project" value="UniProtKB-SubCell"/>
</dbReference>
<dbReference type="GO" id="GO:0016301">
    <property type="term" value="F:kinase activity"/>
    <property type="evidence" value="ECO:0007669"/>
    <property type="project" value="UniProtKB-KW"/>
</dbReference>
<dbReference type="PROSITE" id="PS51093">
    <property type="entry name" value="PTS_EIIA_TYPE_1"/>
    <property type="match status" value="1"/>
</dbReference>
<evidence type="ECO:0000256" key="8">
    <source>
        <dbReference type="ARBA" id="ARBA00022777"/>
    </source>
</evidence>
<feature type="transmembrane region" description="Helical" evidence="12">
    <location>
        <begin position="141"/>
        <end position="165"/>
    </location>
</feature>
<dbReference type="PROSITE" id="PS51098">
    <property type="entry name" value="PTS_EIIB_TYPE_1"/>
    <property type="match status" value="1"/>
</dbReference>
<keyword evidence="5" id="KW-0808">Transferase</keyword>
<feature type="transmembrane region" description="Helical" evidence="12">
    <location>
        <begin position="281"/>
        <end position="307"/>
    </location>
</feature>
<feature type="transmembrane region" description="Helical" evidence="12">
    <location>
        <begin position="319"/>
        <end position="339"/>
    </location>
</feature>
<feature type="transmembrane region" description="Helical" evidence="12">
    <location>
        <begin position="351"/>
        <end position="371"/>
    </location>
</feature>
<dbReference type="GO" id="GO:0008982">
    <property type="term" value="F:protein-N(PI)-phosphohistidine-sugar phosphotransferase activity"/>
    <property type="evidence" value="ECO:0007669"/>
    <property type="project" value="InterPro"/>
</dbReference>
<feature type="transmembrane region" description="Helical" evidence="12">
    <location>
        <begin position="198"/>
        <end position="225"/>
    </location>
</feature>
<dbReference type="InterPro" id="IPR013013">
    <property type="entry name" value="PTS_EIIC_1"/>
</dbReference>
<dbReference type="InterPro" id="IPR036878">
    <property type="entry name" value="Glu_permease_IIB"/>
</dbReference>
<evidence type="ECO:0000256" key="6">
    <source>
        <dbReference type="ARBA" id="ARBA00022683"/>
    </source>
</evidence>
<evidence type="ECO:0000256" key="4">
    <source>
        <dbReference type="ARBA" id="ARBA00022597"/>
    </source>
</evidence>
<dbReference type="InterPro" id="IPR011055">
    <property type="entry name" value="Dup_hybrid_motif"/>
</dbReference>
<dbReference type="InterPro" id="IPR001996">
    <property type="entry name" value="PTS_IIB_1"/>
</dbReference>
<dbReference type="EMBL" id="PISE01000011">
    <property type="protein sequence ID" value="PKG24694.1"/>
    <property type="molecule type" value="Genomic_DNA"/>
</dbReference>
<dbReference type="InterPro" id="IPR011297">
    <property type="entry name" value="PTS_IIABC_b_glu"/>
</dbReference>
<keyword evidence="7 12" id="KW-0812">Transmembrane</keyword>
<evidence type="ECO:0000259" key="14">
    <source>
        <dbReference type="PROSITE" id="PS51098"/>
    </source>
</evidence>
<dbReference type="PROSITE" id="PS00371">
    <property type="entry name" value="PTS_EIIA_TYPE_1_HIS"/>
    <property type="match status" value="1"/>
</dbReference>
<dbReference type="Gene3D" id="2.70.70.10">
    <property type="entry name" value="Glucose Permease (Domain IIA)"/>
    <property type="match status" value="1"/>
</dbReference>
<dbReference type="Pfam" id="PF00358">
    <property type="entry name" value="PTS_EIIA_1"/>
    <property type="match status" value="1"/>
</dbReference>
<evidence type="ECO:0000256" key="12">
    <source>
        <dbReference type="SAM" id="Phobius"/>
    </source>
</evidence>
<evidence type="ECO:0000313" key="16">
    <source>
        <dbReference type="EMBL" id="PKG24694.1"/>
    </source>
</evidence>
<dbReference type="Gene3D" id="3.30.1360.60">
    <property type="entry name" value="Glucose permease domain IIB"/>
    <property type="match status" value="1"/>
</dbReference>
<keyword evidence="6" id="KW-0598">Phosphotransferase system</keyword>
<feature type="active site" description="Phosphocysteine intermediate; for EIIB activity" evidence="11">
    <location>
        <position position="26"/>
    </location>
</feature>
<accession>A0A2N0Z5C3</accession>
<dbReference type="InterPro" id="IPR018113">
    <property type="entry name" value="PTrfase_EIIB_Cys"/>
</dbReference>
<dbReference type="Pfam" id="PF00367">
    <property type="entry name" value="PTS_EIIB"/>
    <property type="match status" value="1"/>
</dbReference>
<evidence type="ECO:0000256" key="10">
    <source>
        <dbReference type="ARBA" id="ARBA00023136"/>
    </source>
</evidence>
<dbReference type="Pfam" id="PF02378">
    <property type="entry name" value="PTS_EIIC"/>
    <property type="match status" value="1"/>
</dbReference>
<dbReference type="SUPFAM" id="SSF51261">
    <property type="entry name" value="Duplicated hybrid motif"/>
    <property type="match status" value="1"/>
</dbReference>
<keyword evidence="10 12" id="KW-0472">Membrane</keyword>
<keyword evidence="3" id="KW-1003">Cell membrane</keyword>
<feature type="domain" description="PTS EIIB type-1" evidence="14">
    <location>
        <begin position="4"/>
        <end position="86"/>
    </location>
</feature>
<feature type="domain" description="PTS EIIC type-1" evidence="15">
    <location>
        <begin position="102"/>
        <end position="453"/>
    </location>
</feature>
<gene>
    <name evidence="16" type="ORF">CWS01_05425</name>
</gene>
<dbReference type="InterPro" id="IPR003352">
    <property type="entry name" value="PTS_EIIC"/>
</dbReference>